<comment type="caution">
    <text evidence="5">The sequence shown here is derived from an EMBL/GenBank/DDBJ whole genome shotgun (WGS) entry which is preliminary data.</text>
</comment>
<evidence type="ECO:0000313" key="6">
    <source>
        <dbReference type="Proteomes" id="UP000701801"/>
    </source>
</evidence>
<dbReference type="GO" id="GO:0005634">
    <property type="term" value="C:nucleus"/>
    <property type="evidence" value="ECO:0007669"/>
    <property type="project" value="TreeGrafter"/>
</dbReference>
<sequence>MLRSHYGASTVARNLRRPFTYTMNSNTDSTISTLLADSMNATRSVMSGARAASGSTPASSRPRLSPQPSKTWHPLNGIVFSPGPGRPRTNTTNTIGIERDMALHSSSEDNYVLAAATLATSSTFVSETESKKVDEKSASTNPAAPSAAGQKPEAPKPVEEELEDPKYDILPETYREWRMTEDLFRVAKSAPKESKASYWSHALYRGPATETDKEERKVTVHYCRSKLTTERVLEKYFADSKVIGFDIEWMINVHKNSGPKNNVSLIQIANEERVALFHLALYTGNTKEDLVSPLLKQILENPDVTKVGVAIKGDCTRIRKNLDIRPKGLFELSHLFKLVKFSESKEFKQINKRLISLATQVQEHFHLPMFKGGDVRSGAWNKPLNLEQIRYAASDSYAGIQLFLDMEAKRERLDPTPPRPYHAELDIPIRTAEGIEIPTDEPAEVDEDGEEIKPEDPEPPVPTKRKYTRKVLATPISGQEGKESTDAEGEPPAPKRKYVRKPIPHFAAEESFDFEDQAIEGALMDHVYETPITRSRTRTSRSKATPKPNPQIEKQEEASDSDEEYFECMRDPPPRNPVEEEPAKIDSKDESIDEEDPTTILETATSHALHHLTTTLPSHSTNTNTDTKQPTLPSLRTFYLWHQNPHLNLPEIASLLRSPPLTITTVTQHILEVASWEIKSSSLESESMNGQGSENILPEDPQVLKGVSDIEIETDRIRGILAVWTDLGFNPAPWTDLQKTLDR</sequence>
<dbReference type="InterPro" id="IPR051132">
    <property type="entry name" value="3-5_Exonuclease_domain"/>
</dbReference>
<dbReference type="FunFam" id="3.30.420.10:FF:000100">
    <property type="entry name" value="3'-5' exonuclease/helicase (Wrn), putative"/>
    <property type="match status" value="1"/>
</dbReference>
<dbReference type="GO" id="GO:0008408">
    <property type="term" value="F:3'-5' exonuclease activity"/>
    <property type="evidence" value="ECO:0007669"/>
    <property type="project" value="InterPro"/>
</dbReference>
<dbReference type="InterPro" id="IPR036397">
    <property type="entry name" value="RNaseH_sf"/>
</dbReference>
<dbReference type="InterPro" id="IPR012337">
    <property type="entry name" value="RNaseH-like_sf"/>
</dbReference>
<evidence type="ECO:0000256" key="1">
    <source>
        <dbReference type="ARBA" id="ARBA00022722"/>
    </source>
</evidence>
<feature type="domain" description="3'-5' exonuclease" evidence="4">
    <location>
        <begin position="220"/>
        <end position="411"/>
    </location>
</feature>
<evidence type="ECO:0000256" key="3">
    <source>
        <dbReference type="SAM" id="MobiDB-lite"/>
    </source>
</evidence>
<dbReference type="SUPFAM" id="SSF53098">
    <property type="entry name" value="Ribonuclease H-like"/>
    <property type="match status" value="1"/>
</dbReference>
<feature type="compositionally biased region" description="Low complexity" evidence="3">
    <location>
        <begin position="138"/>
        <end position="148"/>
    </location>
</feature>
<proteinExistence type="predicted"/>
<accession>A0A9N9LTQ8</accession>
<dbReference type="GO" id="GO:0003676">
    <property type="term" value="F:nucleic acid binding"/>
    <property type="evidence" value="ECO:0007669"/>
    <property type="project" value="InterPro"/>
</dbReference>
<feature type="compositionally biased region" description="Basic and acidic residues" evidence="3">
    <location>
        <begin position="567"/>
        <end position="590"/>
    </location>
</feature>
<reference evidence="5" key="1">
    <citation type="submission" date="2021-07" db="EMBL/GenBank/DDBJ databases">
        <authorList>
            <person name="Durling M."/>
        </authorList>
    </citation>
    <scope>NUCLEOTIDE SEQUENCE</scope>
</reference>
<dbReference type="Pfam" id="PF01612">
    <property type="entry name" value="DNA_pol_A_exo1"/>
    <property type="match status" value="1"/>
</dbReference>
<dbReference type="PANTHER" id="PTHR13620">
    <property type="entry name" value="3-5 EXONUCLEASE"/>
    <property type="match status" value="1"/>
</dbReference>
<evidence type="ECO:0000259" key="4">
    <source>
        <dbReference type="SMART" id="SM00474"/>
    </source>
</evidence>
<feature type="compositionally biased region" description="Acidic residues" evidence="3">
    <location>
        <begin position="438"/>
        <end position="450"/>
    </location>
</feature>
<feature type="region of interest" description="Disordered" evidence="3">
    <location>
        <begin position="45"/>
        <end position="93"/>
    </location>
</feature>
<feature type="compositionally biased region" description="Basic and acidic residues" evidence="3">
    <location>
        <begin position="153"/>
        <end position="165"/>
    </location>
</feature>
<dbReference type="AlphaFoldDB" id="A0A9N9LTQ8"/>
<dbReference type="EMBL" id="CAJVRM010000396">
    <property type="protein sequence ID" value="CAG8980573.1"/>
    <property type="molecule type" value="Genomic_DNA"/>
</dbReference>
<keyword evidence="2" id="KW-0378">Hydrolase</keyword>
<dbReference type="GO" id="GO:0005737">
    <property type="term" value="C:cytoplasm"/>
    <property type="evidence" value="ECO:0007669"/>
    <property type="project" value="TreeGrafter"/>
</dbReference>
<evidence type="ECO:0000313" key="5">
    <source>
        <dbReference type="EMBL" id="CAG8980573.1"/>
    </source>
</evidence>
<evidence type="ECO:0000256" key="2">
    <source>
        <dbReference type="ARBA" id="ARBA00022801"/>
    </source>
</evidence>
<dbReference type="SMART" id="SM00474">
    <property type="entry name" value="35EXOc"/>
    <property type="match status" value="1"/>
</dbReference>
<dbReference type="InterPro" id="IPR002562">
    <property type="entry name" value="3'-5'_exonuclease_dom"/>
</dbReference>
<name>A0A9N9LTQ8_9HELO</name>
<dbReference type="CDD" id="cd06141">
    <property type="entry name" value="WRN_exo"/>
    <property type="match status" value="1"/>
</dbReference>
<protein>
    <recommendedName>
        <fullName evidence="4">3'-5' exonuclease domain-containing protein</fullName>
    </recommendedName>
</protein>
<dbReference type="PANTHER" id="PTHR13620:SF104">
    <property type="entry name" value="EXONUCLEASE 3'-5' DOMAIN-CONTAINING PROTEIN 2"/>
    <property type="match status" value="1"/>
</dbReference>
<dbReference type="GO" id="GO:0006139">
    <property type="term" value="P:nucleobase-containing compound metabolic process"/>
    <property type="evidence" value="ECO:0007669"/>
    <property type="project" value="InterPro"/>
</dbReference>
<feature type="region of interest" description="Disordered" evidence="3">
    <location>
        <begin position="431"/>
        <end position="500"/>
    </location>
</feature>
<keyword evidence="1" id="KW-0540">Nuclease</keyword>
<dbReference type="OrthoDB" id="1920326at2759"/>
<dbReference type="Gene3D" id="3.30.420.10">
    <property type="entry name" value="Ribonuclease H-like superfamily/Ribonuclease H"/>
    <property type="match status" value="1"/>
</dbReference>
<dbReference type="Proteomes" id="UP000701801">
    <property type="component" value="Unassembled WGS sequence"/>
</dbReference>
<feature type="region of interest" description="Disordered" evidence="3">
    <location>
        <begin position="123"/>
        <end position="165"/>
    </location>
</feature>
<gene>
    <name evidence="5" type="ORF">HYALB_00002571</name>
</gene>
<organism evidence="5 6">
    <name type="scientific">Hymenoscyphus albidus</name>
    <dbReference type="NCBI Taxonomy" id="595503"/>
    <lineage>
        <taxon>Eukaryota</taxon>
        <taxon>Fungi</taxon>
        <taxon>Dikarya</taxon>
        <taxon>Ascomycota</taxon>
        <taxon>Pezizomycotina</taxon>
        <taxon>Leotiomycetes</taxon>
        <taxon>Helotiales</taxon>
        <taxon>Helotiaceae</taxon>
        <taxon>Hymenoscyphus</taxon>
    </lineage>
</organism>
<feature type="compositionally biased region" description="Basic and acidic residues" evidence="3">
    <location>
        <begin position="128"/>
        <end position="137"/>
    </location>
</feature>
<feature type="region of interest" description="Disordered" evidence="3">
    <location>
        <begin position="530"/>
        <end position="596"/>
    </location>
</feature>
<keyword evidence="6" id="KW-1185">Reference proteome</keyword>